<dbReference type="PANTHER" id="PTHR15588:SF9">
    <property type="entry name" value="U6 SNRNA-ASSOCIATED SM-LIKE PROTEIN LSM8"/>
    <property type="match status" value="1"/>
</dbReference>
<dbReference type="AlphaFoldDB" id="A0A085N4V8"/>
<comment type="function">
    <text evidence="7">Plays role in pre-mRNA splicing as component of the U4/U6-U5 tri-snRNP complex that is involved in spliceosome assembly, and as component of the precatalytic spliceosome (spliceosome B complex). The heptameric LSM2-8 complex binds specifically to the 3'-terminal U-tract of U6 snRNA.</text>
</comment>
<name>A0A085N4V8_9BILA</name>
<comment type="subunit">
    <text evidence="7">LSm subunits form a heteromer with a doughnut shape.</text>
</comment>
<accession>A0A085N4V8</accession>
<keyword evidence="3 7" id="KW-0694">RNA-binding</keyword>
<dbReference type="InterPro" id="IPR044642">
    <property type="entry name" value="PTHR15588"/>
</dbReference>
<dbReference type="Proteomes" id="UP000030758">
    <property type="component" value="Unassembled WGS sequence"/>
</dbReference>
<keyword evidence="4 7" id="KW-0508">mRNA splicing</keyword>
<evidence type="ECO:0000256" key="6">
    <source>
        <dbReference type="ARBA" id="ARBA00023274"/>
    </source>
</evidence>
<dbReference type="InterPro" id="IPR010920">
    <property type="entry name" value="LSM_dom_sf"/>
</dbReference>
<evidence type="ECO:0000313" key="9">
    <source>
        <dbReference type="EMBL" id="KFD64504.1"/>
    </source>
</evidence>
<protein>
    <recommendedName>
        <fullName evidence="7">U6 snRNA-associated Sm-like protein LSm8</fullName>
    </recommendedName>
</protein>
<keyword evidence="2 7" id="KW-0747">Spliceosome</keyword>
<dbReference type="GO" id="GO:0046540">
    <property type="term" value="C:U4/U6 x U5 tri-snRNP complex"/>
    <property type="evidence" value="ECO:0007669"/>
    <property type="project" value="UniProtKB-UniRule"/>
</dbReference>
<dbReference type="SUPFAM" id="SSF50182">
    <property type="entry name" value="Sm-like ribonucleoproteins"/>
    <property type="match status" value="1"/>
</dbReference>
<evidence type="ECO:0000256" key="1">
    <source>
        <dbReference type="ARBA" id="ARBA00004123"/>
    </source>
</evidence>
<evidence type="ECO:0000256" key="3">
    <source>
        <dbReference type="ARBA" id="ARBA00022884"/>
    </source>
</evidence>
<dbReference type="Gene3D" id="2.30.30.100">
    <property type="match status" value="1"/>
</dbReference>
<dbReference type="GO" id="GO:0003729">
    <property type="term" value="F:mRNA binding"/>
    <property type="evidence" value="ECO:0007669"/>
    <property type="project" value="TreeGrafter"/>
</dbReference>
<reference evidence="9" key="1">
    <citation type="journal article" date="2014" name="Nat. Genet.">
        <title>Genome and transcriptome of the porcine whipworm Trichuris suis.</title>
        <authorList>
            <person name="Jex A.R."/>
            <person name="Nejsum P."/>
            <person name="Schwarz E.M."/>
            <person name="Hu L."/>
            <person name="Young N.D."/>
            <person name="Hall R.S."/>
            <person name="Korhonen P.K."/>
            <person name="Liao S."/>
            <person name="Thamsborg S."/>
            <person name="Xia J."/>
            <person name="Xu P."/>
            <person name="Wang S."/>
            <person name="Scheerlinck J.P."/>
            <person name="Hofmann A."/>
            <person name="Sternberg P.W."/>
            <person name="Wang J."/>
            <person name="Gasser R.B."/>
        </authorList>
    </citation>
    <scope>NUCLEOTIDE SEQUENCE [LARGE SCALE GENOMIC DNA]</scope>
    <source>
        <strain evidence="9">DCEP-RM93F</strain>
    </source>
</reference>
<dbReference type="GO" id="GO:0000398">
    <property type="term" value="P:mRNA splicing, via spliceosome"/>
    <property type="evidence" value="ECO:0007669"/>
    <property type="project" value="UniProtKB-UniRule"/>
</dbReference>
<keyword evidence="6 7" id="KW-0687">Ribonucleoprotein</keyword>
<comment type="subcellular location">
    <subcellularLocation>
        <location evidence="1 7">Nucleus</location>
    </subcellularLocation>
</comment>
<keyword evidence="7" id="KW-0507">mRNA processing</keyword>
<keyword evidence="5 7" id="KW-0539">Nucleus</keyword>
<evidence type="ECO:0000256" key="2">
    <source>
        <dbReference type="ARBA" id="ARBA00022728"/>
    </source>
</evidence>
<evidence type="ECO:0000256" key="4">
    <source>
        <dbReference type="ARBA" id="ARBA00023187"/>
    </source>
</evidence>
<dbReference type="GO" id="GO:0071011">
    <property type="term" value="C:precatalytic spliceosome"/>
    <property type="evidence" value="ECO:0007669"/>
    <property type="project" value="TreeGrafter"/>
</dbReference>
<comment type="similarity">
    <text evidence="7">Belongs to the snRNP Sm proteins family.</text>
</comment>
<evidence type="ECO:0000256" key="5">
    <source>
        <dbReference type="ARBA" id="ARBA00023242"/>
    </source>
</evidence>
<gene>
    <name evidence="7" type="primary">LSM8</name>
    <name evidence="9" type="ORF">M514_23351</name>
</gene>
<dbReference type="CDD" id="cd01727">
    <property type="entry name" value="LSm8"/>
    <property type="match status" value="1"/>
</dbReference>
<sequence length="165" mass="18545">MKDADLSDSDEYNRGVKVTVTVEVTEVTVTLTPLKTDHERPESYGIKVLFSNRDSLRKGKTAAWPTRFQYDHGAHNQQDLRELNEGTIAEGLTVFRSTSKNCRLEPTLTGNLKGFDQTINLVLDEACERVYSKDQGIEQVQLGLYIIRGDNVYAKHVLRLSLGAT</sequence>
<dbReference type="EMBL" id="KL367555">
    <property type="protein sequence ID" value="KFD64504.1"/>
    <property type="molecule type" value="Genomic_DNA"/>
</dbReference>
<proteinExistence type="inferred from homology"/>
<dbReference type="InterPro" id="IPR034103">
    <property type="entry name" value="Lsm8"/>
</dbReference>
<dbReference type="GO" id="GO:0005688">
    <property type="term" value="C:U6 snRNP"/>
    <property type="evidence" value="ECO:0007669"/>
    <property type="project" value="UniProtKB-UniRule"/>
</dbReference>
<dbReference type="InterPro" id="IPR001163">
    <property type="entry name" value="Sm_dom_euk/arc"/>
</dbReference>
<evidence type="ECO:0000259" key="8">
    <source>
        <dbReference type="SMART" id="SM00651"/>
    </source>
</evidence>
<dbReference type="Pfam" id="PF01423">
    <property type="entry name" value="LSM"/>
    <property type="match status" value="1"/>
</dbReference>
<dbReference type="PANTHER" id="PTHR15588">
    <property type="entry name" value="LSM1"/>
    <property type="match status" value="1"/>
</dbReference>
<dbReference type="SMART" id="SM00651">
    <property type="entry name" value="Sm"/>
    <property type="match status" value="1"/>
</dbReference>
<feature type="domain" description="Sm" evidence="8">
    <location>
        <begin position="90"/>
        <end position="157"/>
    </location>
</feature>
<evidence type="ECO:0000256" key="7">
    <source>
        <dbReference type="RuleBase" id="RU365048"/>
    </source>
</evidence>
<organism evidence="9">
    <name type="scientific">Trichuris suis</name>
    <name type="common">pig whipworm</name>
    <dbReference type="NCBI Taxonomy" id="68888"/>
    <lineage>
        <taxon>Eukaryota</taxon>
        <taxon>Metazoa</taxon>
        <taxon>Ecdysozoa</taxon>
        <taxon>Nematoda</taxon>
        <taxon>Enoplea</taxon>
        <taxon>Dorylaimia</taxon>
        <taxon>Trichinellida</taxon>
        <taxon>Trichuridae</taxon>
        <taxon>Trichuris</taxon>
    </lineage>
</organism>